<dbReference type="InParanoid" id="A0A4W6EHU7"/>
<organism evidence="1 2">
    <name type="scientific">Lates calcarifer</name>
    <name type="common">Barramundi</name>
    <name type="synonym">Holocentrus calcarifer</name>
    <dbReference type="NCBI Taxonomy" id="8187"/>
    <lineage>
        <taxon>Eukaryota</taxon>
        <taxon>Metazoa</taxon>
        <taxon>Chordata</taxon>
        <taxon>Craniata</taxon>
        <taxon>Vertebrata</taxon>
        <taxon>Euteleostomi</taxon>
        <taxon>Actinopterygii</taxon>
        <taxon>Neopterygii</taxon>
        <taxon>Teleostei</taxon>
        <taxon>Neoteleostei</taxon>
        <taxon>Acanthomorphata</taxon>
        <taxon>Carangaria</taxon>
        <taxon>Carangaria incertae sedis</taxon>
        <taxon>Centropomidae</taxon>
        <taxon>Lates</taxon>
    </lineage>
</organism>
<dbReference type="Proteomes" id="UP000314980">
    <property type="component" value="Unassembled WGS sequence"/>
</dbReference>
<dbReference type="Ensembl" id="ENSLCAT00010037608.1">
    <property type="protein sequence ID" value="ENSLCAP00010036745.1"/>
    <property type="gene ID" value="ENSLCAG00010017207.1"/>
</dbReference>
<protein>
    <submittedName>
        <fullName evidence="1">Uncharacterized protein</fullName>
    </submittedName>
</protein>
<proteinExistence type="predicted"/>
<reference evidence="1" key="3">
    <citation type="submission" date="2025-09" db="UniProtKB">
        <authorList>
            <consortium name="Ensembl"/>
        </authorList>
    </citation>
    <scope>IDENTIFICATION</scope>
</reference>
<evidence type="ECO:0000313" key="1">
    <source>
        <dbReference type="Ensembl" id="ENSLCAP00010036745.1"/>
    </source>
</evidence>
<evidence type="ECO:0000313" key="2">
    <source>
        <dbReference type="Proteomes" id="UP000314980"/>
    </source>
</evidence>
<sequence length="115" mass="12324">IIGFTHLNSPVNVFSHRPAFQSLMVLSADPVSMRPCSGNMTTAHTAAAWPCSNINKQTICSVTLLIISMLATVTGIRYIDTDTSTYLQCHHALLIEPDSGCGVPGAAQKCPKLPR</sequence>
<accession>A0A4W6EHU7</accession>
<keyword evidence="2" id="KW-1185">Reference proteome</keyword>
<dbReference type="AlphaFoldDB" id="A0A4W6EHU7"/>
<reference evidence="2" key="1">
    <citation type="submission" date="2015-09" db="EMBL/GenBank/DDBJ databases">
        <authorList>
            <person name="Sai Rama Sridatta P."/>
        </authorList>
    </citation>
    <scope>NUCLEOTIDE SEQUENCE [LARGE SCALE GENOMIC DNA]</scope>
</reference>
<name>A0A4W6EHU7_LATCA</name>
<reference evidence="1" key="2">
    <citation type="submission" date="2025-08" db="UniProtKB">
        <authorList>
            <consortium name="Ensembl"/>
        </authorList>
    </citation>
    <scope>IDENTIFICATION</scope>
</reference>